<feature type="binding site" evidence="7">
    <location>
        <position position="142"/>
    </location>
    <ligand>
        <name>Zn(2+)</name>
        <dbReference type="ChEBI" id="CHEBI:29105"/>
    </ligand>
</feature>
<sequence>MSEFNQLLVRRIKNGTVIDHIEASRALLVLNILNITGQEGNVITVALNVPSVKQNKKDIIKVENKFLEKKETDKLALIAPNATINIIKDYKLIEKRRIQLPDKIIGFFKCPNLRCITNTEEGLSSKIEIIDEKEILMKCQYCARSITTSELIK</sequence>
<dbReference type="RefSeq" id="WP_172602160.1">
    <property type="nucleotide sequence ID" value="NZ_LR216287.1"/>
</dbReference>
<dbReference type="Pfam" id="PF02748">
    <property type="entry name" value="PyrI_C"/>
    <property type="match status" value="1"/>
</dbReference>
<keyword evidence="4 7" id="KW-0479">Metal-binding</keyword>
<keyword evidence="5 7" id="KW-0862">Zinc</keyword>
<dbReference type="GeneID" id="39420739"/>
<dbReference type="Proteomes" id="UP000294299">
    <property type="component" value="Chromosome NFRAN"/>
</dbReference>
<feature type="domain" description="Aspartate carbamoyltransferase regulatory subunit C-terminal" evidence="9">
    <location>
        <begin position="103"/>
        <end position="150"/>
    </location>
</feature>
<feature type="binding site" evidence="7">
    <location>
        <position position="139"/>
    </location>
    <ligand>
        <name>Zn(2+)</name>
        <dbReference type="ChEBI" id="CHEBI:29105"/>
    </ligand>
</feature>
<feature type="domain" description="Aspartate carbamoyltransferase regulatory subunit N-terminal" evidence="8">
    <location>
        <begin position="8"/>
        <end position="98"/>
    </location>
</feature>
<dbReference type="InterPro" id="IPR002801">
    <property type="entry name" value="Asp_carbamoylTrfase_reg"/>
</dbReference>
<evidence type="ECO:0000313" key="10">
    <source>
        <dbReference type="EMBL" id="VFJ13702.1"/>
    </source>
</evidence>
<proteinExistence type="inferred from homology"/>
<dbReference type="PANTHER" id="PTHR35805:SF1">
    <property type="entry name" value="ASPARTATE CARBAMOYLTRANSFERASE REGULATORY CHAIN"/>
    <property type="match status" value="1"/>
</dbReference>
<comment type="subunit">
    <text evidence="7">Contains catalytic and regulatory chains.</text>
</comment>
<dbReference type="NCBIfam" id="TIGR00240">
    <property type="entry name" value="ATCase_reg"/>
    <property type="match status" value="1"/>
</dbReference>
<keyword evidence="10" id="KW-0808">Transferase</keyword>
<keyword evidence="11" id="KW-1185">Reference proteome</keyword>
<evidence type="ECO:0000259" key="8">
    <source>
        <dbReference type="Pfam" id="PF01948"/>
    </source>
</evidence>
<evidence type="ECO:0000256" key="6">
    <source>
        <dbReference type="ARBA" id="ARBA00022975"/>
    </source>
</evidence>
<evidence type="ECO:0000256" key="5">
    <source>
        <dbReference type="ARBA" id="ARBA00022833"/>
    </source>
</evidence>
<dbReference type="InterPro" id="IPR020542">
    <property type="entry name" value="Asp_carbamoyltrfase_reg_C"/>
</dbReference>
<dbReference type="PANTHER" id="PTHR35805">
    <property type="entry name" value="ASPARTATE CARBAMOYLTRANSFERASE REGULATORY CHAIN"/>
    <property type="match status" value="1"/>
</dbReference>
<reference evidence="10 11" key="1">
    <citation type="submission" date="2019-02" db="EMBL/GenBank/DDBJ databases">
        <authorList>
            <person name="Lehtovirta-Morley E L."/>
        </authorList>
    </citation>
    <scope>NUCLEOTIDE SEQUENCE [LARGE SCALE GENOMIC DNA]</scope>
    <source>
        <strain evidence="10">NFRAN1</strain>
    </source>
</reference>
<evidence type="ECO:0000256" key="4">
    <source>
        <dbReference type="ARBA" id="ARBA00022723"/>
    </source>
</evidence>
<name>A0A484IA49_9ARCH</name>
<comment type="cofactor">
    <cofactor evidence="7">
        <name>Zn(2+)</name>
        <dbReference type="ChEBI" id="CHEBI:29105"/>
    </cofactor>
    <text evidence="7">Binds 1 zinc ion per subunit.</text>
</comment>
<dbReference type="Gene3D" id="3.30.70.140">
    <property type="entry name" value="Aspartate carbamoyltransferase regulatory subunit, N-terminal domain"/>
    <property type="match status" value="1"/>
</dbReference>
<feature type="binding site" evidence="7">
    <location>
        <position position="110"/>
    </location>
    <ligand>
        <name>Zn(2+)</name>
        <dbReference type="ChEBI" id="CHEBI:29105"/>
    </ligand>
</feature>
<dbReference type="GO" id="GO:0006207">
    <property type="term" value="P:'de novo' pyrimidine nucleobase biosynthetic process"/>
    <property type="evidence" value="ECO:0007669"/>
    <property type="project" value="InterPro"/>
</dbReference>
<dbReference type="Pfam" id="PF01948">
    <property type="entry name" value="PyrI"/>
    <property type="match status" value="1"/>
</dbReference>
<dbReference type="HAMAP" id="MF_00002">
    <property type="entry name" value="Asp_carb_tr_reg"/>
    <property type="match status" value="1"/>
</dbReference>
<dbReference type="AlphaFoldDB" id="A0A484IA49"/>
<dbReference type="InterPro" id="IPR020545">
    <property type="entry name" value="Asp_carbamoyltransf_reg_N"/>
</dbReference>
<evidence type="ECO:0000256" key="2">
    <source>
        <dbReference type="ARBA" id="ARBA00010498"/>
    </source>
</evidence>
<protein>
    <recommendedName>
        <fullName evidence="3 7">Aspartate carbamoyltransferase regulatory chain</fullName>
    </recommendedName>
</protein>
<dbReference type="Gene3D" id="2.30.30.20">
    <property type="entry name" value="Aspartate carbamoyltransferase regulatory subunit, C-terminal domain"/>
    <property type="match status" value="1"/>
</dbReference>
<comment type="similarity">
    <text evidence="2 7">Belongs to the PyrI family.</text>
</comment>
<dbReference type="InterPro" id="IPR036792">
    <property type="entry name" value="Asp_carbatrfase_reg_C_sf"/>
</dbReference>
<dbReference type="EMBL" id="LR216287">
    <property type="protein sequence ID" value="VFJ13702.1"/>
    <property type="molecule type" value="Genomic_DNA"/>
</dbReference>
<dbReference type="KEGG" id="nfn:NFRAN_1380"/>
<dbReference type="GO" id="GO:0046872">
    <property type="term" value="F:metal ion binding"/>
    <property type="evidence" value="ECO:0007669"/>
    <property type="project" value="UniProtKB-KW"/>
</dbReference>
<accession>A0A484IA49</accession>
<evidence type="ECO:0000256" key="3">
    <source>
        <dbReference type="ARBA" id="ARBA00021764"/>
    </source>
</evidence>
<keyword evidence="6 7" id="KW-0665">Pyrimidine biosynthesis</keyword>
<dbReference type="GO" id="GO:0016740">
    <property type="term" value="F:transferase activity"/>
    <property type="evidence" value="ECO:0007669"/>
    <property type="project" value="UniProtKB-KW"/>
</dbReference>
<dbReference type="OrthoDB" id="7000at2157"/>
<evidence type="ECO:0000256" key="1">
    <source>
        <dbReference type="ARBA" id="ARBA00002565"/>
    </source>
</evidence>
<feature type="binding site" evidence="7">
    <location>
        <position position="115"/>
    </location>
    <ligand>
        <name>Zn(2+)</name>
        <dbReference type="ChEBI" id="CHEBI:29105"/>
    </ligand>
</feature>
<organism evidence="10 11">
    <name type="scientific">Candidatus Nitrosocosmicus franklandianus</name>
    <dbReference type="NCBI Taxonomy" id="1798806"/>
    <lineage>
        <taxon>Archaea</taxon>
        <taxon>Nitrososphaerota</taxon>
        <taxon>Nitrososphaeria</taxon>
        <taxon>Nitrososphaerales</taxon>
        <taxon>Nitrososphaeraceae</taxon>
        <taxon>Candidatus Nitrosocosmicus</taxon>
    </lineage>
</organism>
<dbReference type="SUPFAM" id="SSF57825">
    <property type="entry name" value="Aspartate carbamoyltransferase, Regulatory-chain, C-terminal domain"/>
    <property type="match status" value="1"/>
</dbReference>
<dbReference type="InterPro" id="IPR036793">
    <property type="entry name" value="Asp_carbatrfase_reg_N_sf"/>
</dbReference>
<dbReference type="GO" id="GO:0006221">
    <property type="term" value="P:pyrimidine nucleotide biosynthetic process"/>
    <property type="evidence" value="ECO:0007669"/>
    <property type="project" value="UniProtKB-UniRule"/>
</dbReference>
<gene>
    <name evidence="7 10" type="primary">pyrI</name>
    <name evidence="10" type="ORF">NFRAN_1380</name>
</gene>
<evidence type="ECO:0000256" key="7">
    <source>
        <dbReference type="HAMAP-Rule" id="MF_00002"/>
    </source>
</evidence>
<evidence type="ECO:0000259" key="9">
    <source>
        <dbReference type="Pfam" id="PF02748"/>
    </source>
</evidence>
<evidence type="ECO:0000313" key="11">
    <source>
        <dbReference type="Proteomes" id="UP000294299"/>
    </source>
</evidence>
<dbReference type="SUPFAM" id="SSF54893">
    <property type="entry name" value="Aspartate carbamoyltransferase, Regulatory-chain, N-terminal domain"/>
    <property type="match status" value="1"/>
</dbReference>
<comment type="function">
    <text evidence="1 7">Involved in allosteric regulation of aspartate carbamoyltransferase.</text>
</comment>
<dbReference type="GO" id="GO:0009347">
    <property type="term" value="C:aspartate carbamoyltransferase complex"/>
    <property type="evidence" value="ECO:0007669"/>
    <property type="project" value="InterPro"/>
</dbReference>